<feature type="domain" description="NADPH-dependent reductive aminase-like C-terminal" evidence="4">
    <location>
        <begin position="164"/>
        <end position="289"/>
    </location>
</feature>
<dbReference type="InterPro" id="IPR006115">
    <property type="entry name" value="6PGDH_NADP-bd"/>
</dbReference>
<evidence type="ECO:0000313" key="5">
    <source>
        <dbReference type="EMBL" id="PRX44058.1"/>
    </source>
</evidence>
<dbReference type="GO" id="GO:0050661">
    <property type="term" value="F:NADP binding"/>
    <property type="evidence" value="ECO:0007669"/>
    <property type="project" value="InterPro"/>
</dbReference>
<sequence length="291" mass="30068">MTERDAPRVTVLGLGRMGTAIARAFLAAGYRTTVWNRTGAKADVLTAEGAVPADDVTAAVEAGPLLIVPLLDPGAIRQALEPAAPSLAGRTVVGLANGTPQQAGDLAAWAAGYDADYLDGAMMALPHTVATPEAFFFYSGPERAYAEHRTALEVMAIAHHVGADPAAAEIHSLAVLGTGYAALTGFLHAAALLETFGTDPETLAPAAAAWLRGMAAFLPELAGQAGSGRYGDAASTIDLNRPAVDALIALSGERGVDPALHRPLKELLDRRSADGHGDDSFAAVYELLRVR</sequence>
<evidence type="ECO:0000259" key="4">
    <source>
        <dbReference type="Pfam" id="PF21761"/>
    </source>
</evidence>
<dbReference type="AlphaFoldDB" id="A0A2T0LM37"/>
<dbReference type="Pfam" id="PF03446">
    <property type="entry name" value="NAD_binding_2"/>
    <property type="match status" value="1"/>
</dbReference>
<dbReference type="PIRSF" id="PIRSF000103">
    <property type="entry name" value="HIBADH"/>
    <property type="match status" value="1"/>
</dbReference>
<organism evidence="5 6">
    <name type="scientific">Nonomuraea fuscirosea</name>
    <dbReference type="NCBI Taxonomy" id="1291556"/>
    <lineage>
        <taxon>Bacteria</taxon>
        <taxon>Bacillati</taxon>
        <taxon>Actinomycetota</taxon>
        <taxon>Actinomycetes</taxon>
        <taxon>Streptosporangiales</taxon>
        <taxon>Streptosporangiaceae</taxon>
        <taxon>Nonomuraea</taxon>
    </lineage>
</organism>
<protein>
    <submittedName>
        <fullName evidence="5">3-hydroxyisobutyrate dehydrogenase-like beta-hydroxyacid dehydrogenase</fullName>
    </submittedName>
</protein>
<dbReference type="SUPFAM" id="SSF51735">
    <property type="entry name" value="NAD(P)-binding Rossmann-fold domains"/>
    <property type="match status" value="1"/>
</dbReference>
<comment type="caution">
    <text evidence="5">The sequence shown here is derived from an EMBL/GenBank/DDBJ whole genome shotgun (WGS) entry which is preliminary data.</text>
</comment>
<dbReference type="PANTHER" id="PTHR43580:SF2">
    <property type="entry name" value="CYTOKINE-LIKE NUCLEAR FACTOR N-PAC"/>
    <property type="match status" value="1"/>
</dbReference>
<proteinExistence type="inferred from homology"/>
<dbReference type="OrthoDB" id="4535742at2"/>
<dbReference type="InterPro" id="IPR013328">
    <property type="entry name" value="6PGD_dom2"/>
</dbReference>
<dbReference type="GO" id="GO:0016491">
    <property type="term" value="F:oxidoreductase activity"/>
    <property type="evidence" value="ECO:0007669"/>
    <property type="project" value="UniProtKB-KW"/>
</dbReference>
<name>A0A2T0LM37_9ACTN</name>
<keyword evidence="6" id="KW-1185">Reference proteome</keyword>
<dbReference type="PANTHER" id="PTHR43580">
    <property type="entry name" value="OXIDOREDUCTASE GLYR1-RELATED"/>
    <property type="match status" value="1"/>
</dbReference>
<dbReference type="InterPro" id="IPR051265">
    <property type="entry name" value="HIBADH-related_NP60_sf"/>
</dbReference>
<comment type="similarity">
    <text evidence="1">Belongs to the HIBADH-related family.</text>
</comment>
<accession>A0A2T0LM37</accession>
<gene>
    <name evidence="5" type="ORF">B0I32_15314</name>
</gene>
<dbReference type="InterPro" id="IPR015815">
    <property type="entry name" value="HIBADH-related"/>
</dbReference>
<dbReference type="Pfam" id="PF21761">
    <property type="entry name" value="RedAm-like_C"/>
    <property type="match status" value="1"/>
</dbReference>
<dbReference type="InterPro" id="IPR048666">
    <property type="entry name" value="RedAm-like_C"/>
</dbReference>
<dbReference type="Proteomes" id="UP000238312">
    <property type="component" value="Unassembled WGS sequence"/>
</dbReference>
<dbReference type="EMBL" id="PVNG01000053">
    <property type="protein sequence ID" value="PRX44058.1"/>
    <property type="molecule type" value="Genomic_DNA"/>
</dbReference>
<reference evidence="5 6" key="1">
    <citation type="submission" date="2018-03" db="EMBL/GenBank/DDBJ databases">
        <title>Genomic Encyclopedia of Type Strains, Phase III (KMG-III): the genomes of soil and plant-associated and newly described type strains.</title>
        <authorList>
            <person name="Whitman W."/>
        </authorList>
    </citation>
    <scope>NUCLEOTIDE SEQUENCE [LARGE SCALE GENOMIC DNA]</scope>
    <source>
        <strain evidence="5 6">CGMCC 4.7104</strain>
    </source>
</reference>
<evidence type="ECO:0000313" key="6">
    <source>
        <dbReference type="Proteomes" id="UP000238312"/>
    </source>
</evidence>
<dbReference type="InterPro" id="IPR036291">
    <property type="entry name" value="NAD(P)-bd_dom_sf"/>
</dbReference>
<evidence type="ECO:0000259" key="3">
    <source>
        <dbReference type="Pfam" id="PF03446"/>
    </source>
</evidence>
<feature type="domain" description="6-phosphogluconate dehydrogenase NADP-binding" evidence="3">
    <location>
        <begin position="9"/>
        <end position="157"/>
    </location>
</feature>
<evidence type="ECO:0000256" key="1">
    <source>
        <dbReference type="ARBA" id="ARBA00009080"/>
    </source>
</evidence>
<evidence type="ECO:0000256" key="2">
    <source>
        <dbReference type="ARBA" id="ARBA00023002"/>
    </source>
</evidence>
<dbReference type="Gene3D" id="3.40.50.720">
    <property type="entry name" value="NAD(P)-binding Rossmann-like Domain"/>
    <property type="match status" value="1"/>
</dbReference>
<dbReference type="Gene3D" id="1.10.1040.10">
    <property type="entry name" value="N-(1-d-carboxylethyl)-l-norvaline Dehydrogenase, domain 2"/>
    <property type="match status" value="1"/>
</dbReference>
<keyword evidence="2" id="KW-0560">Oxidoreductase</keyword>
<dbReference type="RefSeq" id="WP_106253374.1">
    <property type="nucleotide sequence ID" value="NZ_JBFAIL010000064.1"/>
</dbReference>